<gene>
    <name evidence="2" type="ORF">AVEN_78076_1</name>
</gene>
<organism evidence="2 3">
    <name type="scientific">Araneus ventricosus</name>
    <name type="common">Orbweaver spider</name>
    <name type="synonym">Epeira ventricosa</name>
    <dbReference type="NCBI Taxonomy" id="182803"/>
    <lineage>
        <taxon>Eukaryota</taxon>
        <taxon>Metazoa</taxon>
        <taxon>Ecdysozoa</taxon>
        <taxon>Arthropoda</taxon>
        <taxon>Chelicerata</taxon>
        <taxon>Arachnida</taxon>
        <taxon>Araneae</taxon>
        <taxon>Araneomorphae</taxon>
        <taxon>Entelegynae</taxon>
        <taxon>Araneoidea</taxon>
        <taxon>Araneidae</taxon>
        <taxon>Araneus</taxon>
    </lineage>
</organism>
<evidence type="ECO:0000313" key="3">
    <source>
        <dbReference type="Proteomes" id="UP000499080"/>
    </source>
</evidence>
<protein>
    <submittedName>
        <fullName evidence="2">Uncharacterized protein</fullName>
    </submittedName>
</protein>
<proteinExistence type="predicted"/>
<comment type="caution">
    <text evidence="2">The sequence shown here is derived from an EMBL/GenBank/DDBJ whole genome shotgun (WGS) entry which is preliminary data.</text>
</comment>
<dbReference type="EMBL" id="BGPR01000835">
    <property type="protein sequence ID" value="GBM37331.1"/>
    <property type="molecule type" value="Genomic_DNA"/>
</dbReference>
<accession>A0A4Y2F7X7</accession>
<reference evidence="2 3" key="1">
    <citation type="journal article" date="2019" name="Sci. Rep.">
        <title>Orb-weaving spider Araneus ventricosus genome elucidates the spidroin gene catalogue.</title>
        <authorList>
            <person name="Kono N."/>
            <person name="Nakamura H."/>
            <person name="Ohtoshi R."/>
            <person name="Moran D.A.P."/>
            <person name="Shinohara A."/>
            <person name="Yoshida Y."/>
            <person name="Fujiwara M."/>
            <person name="Mori M."/>
            <person name="Tomita M."/>
            <person name="Arakawa K."/>
        </authorList>
    </citation>
    <scope>NUCLEOTIDE SEQUENCE [LARGE SCALE GENOMIC DNA]</scope>
</reference>
<dbReference type="Proteomes" id="UP000499080">
    <property type="component" value="Unassembled WGS sequence"/>
</dbReference>
<feature type="region of interest" description="Disordered" evidence="1">
    <location>
        <begin position="86"/>
        <end position="112"/>
    </location>
</feature>
<feature type="compositionally biased region" description="Basic and acidic residues" evidence="1">
    <location>
        <begin position="90"/>
        <end position="99"/>
    </location>
</feature>
<evidence type="ECO:0000313" key="2">
    <source>
        <dbReference type="EMBL" id="GBM37331.1"/>
    </source>
</evidence>
<sequence>MKGKAYMKFRRADRKTIKRIMRGVPREERKMGPACNSQKCQESRERGCDTIPGRERQSLFGQFWLTMSWDLKNMFACSTADIKSTKQKTLKGDDMRERMSSLVPASALRNQQ</sequence>
<dbReference type="AlphaFoldDB" id="A0A4Y2F7X7"/>
<keyword evidence="3" id="KW-1185">Reference proteome</keyword>
<name>A0A4Y2F7X7_ARAVE</name>
<evidence type="ECO:0000256" key="1">
    <source>
        <dbReference type="SAM" id="MobiDB-lite"/>
    </source>
</evidence>